<keyword evidence="3" id="KW-1185">Reference proteome</keyword>
<dbReference type="Pfam" id="PF07287">
    <property type="entry name" value="AtuA"/>
    <property type="match status" value="1"/>
</dbReference>
<evidence type="ECO:0000313" key="3">
    <source>
        <dbReference type="Proteomes" id="UP000243975"/>
    </source>
</evidence>
<protein>
    <recommendedName>
        <fullName evidence="1">Acyclic terpene utilisation N-terminal domain-containing protein</fullName>
    </recommendedName>
</protein>
<feature type="domain" description="Acyclic terpene utilisation N-terminal" evidence="1">
    <location>
        <begin position="2"/>
        <end position="113"/>
    </location>
</feature>
<organism evidence="2 3">
    <name type="scientific">Cynara cardunculus var. scolymus</name>
    <name type="common">Globe artichoke</name>
    <name type="synonym">Cynara scolymus</name>
    <dbReference type="NCBI Taxonomy" id="59895"/>
    <lineage>
        <taxon>Eukaryota</taxon>
        <taxon>Viridiplantae</taxon>
        <taxon>Streptophyta</taxon>
        <taxon>Embryophyta</taxon>
        <taxon>Tracheophyta</taxon>
        <taxon>Spermatophyta</taxon>
        <taxon>Magnoliopsida</taxon>
        <taxon>eudicotyledons</taxon>
        <taxon>Gunneridae</taxon>
        <taxon>Pentapetalae</taxon>
        <taxon>asterids</taxon>
        <taxon>campanulids</taxon>
        <taxon>Asterales</taxon>
        <taxon>Asteraceae</taxon>
        <taxon>Carduoideae</taxon>
        <taxon>Cardueae</taxon>
        <taxon>Carduinae</taxon>
        <taxon>Cynara</taxon>
    </lineage>
</organism>
<sequence>MYLGAAPIVECLEKYNPNVVITSRVADAALFLAPMVYELGWNWDSFLLLAQGSLAGHLLEYAHSIYLLITGDKYRDIPYANLLDLSLPFAEITCHGEVCVAKADGNGGSLSTNKILCAGAKPAAAS</sequence>
<dbReference type="Gramene" id="KVE70009">
    <property type="protein sequence ID" value="KVE70009"/>
    <property type="gene ID" value="Ccrd_023919"/>
</dbReference>
<comment type="caution">
    <text evidence="2">The sequence shown here is derived from an EMBL/GenBank/DDBJ whole genome shotgun (WGS) entry which is preliminary data.</text>
</comment>
<evidence type="ECO:0000259" key="1">
    <source>
        <dbReference type="Pfam" id="PF07287"/>
    </source>
</evidence>
<dbReference type="AlphaFoldDB" id="A0A118EG44"/>
<evidence type="ECO:0000313" key="2">
    <source>
        <dbReference type="EMBL" id="KVE70009.1"/>
    </source>
</evidence>
<dbReference type="InterPro" id="IPR010839">
    <property type="entry name" value="AtuA_N"/>
</dbReference>
<reference evidence="2 3" key="1">
    <citation type="journal article" date="2016" name="Sci. Rep.">
        <title>The genome sequence of the outbreeding globe artichoke constructed de novo incorporating a phase-aware low-pass sequencing strategy of F1 progeny.</title>
        <authorList>
            <person name="Scaglione D."/>
            <person name="Reyes-Chin-Wo S."/>
            <person name="Acquadro A."/>
            <person name="Froenicke L."/>
            <person name="Portis E."/>
            <person name="Beitel C."/>
            <person name="Tirone M."/>
            <person name="Mauro R."/>
            <person name="Lo Monaco A."/>
            <person name="Mauromicale G."/>
            <person name="Faccioli P."/>
            <person name="Cattivelli L."/>
            <person name="Rieseberg L."/>
            <person name="Michelmore R."/>
            <person name="Lanteri S."/>
        </authorList>
    </citation>
    <scope>NUCLEOTIDE SEQUENCE [LARGE SCALE GENOMIC DNA]</scope>
    <source>
        <strain evidence="2">2C</strain>
    </source>
</reference>
<gene>
    <name evidence="2" type="ORF">Ccrd_023919</name>
</gene>
<proteinExistence type="predicted"/>
<dbReference type="PANTHER" id="PTHR47472:SF1">
    <property type="entry name" value="DUF1446-DOMAIN-CONTAINING PROTEIN"/>
    <property type="match status" value="1"/>
</dbReference>
<dbReference type="PANTHER" id="PTHR47472">
    <property type="entry name" value="PROPIONYL-COA CARBOXYLASE"/>
    <property type="match status" value="1"/>
</dbReference>
<dbReference type="Proteomes" id="UP000243975">
    <property type="component" value="Unassembled WGS sequence"/>
</dbReference>
<dbReference type="EMBL" id="LEKV01010231">
    <property type="protein sequence ID" value="KVE70009.1"/>
    <property type="molecule type" value="Genomic_DNA"/>
</dbReference>
<dbReference type="STRING" id="59895.A0A118EG44"/>
<accession>A0A118EG44</accession>
<name>A0A118EG44_CYNCS</name>
<feature type="non-terminal residue" evidence="2">
    <location>
        <position position="1"/>
    </location>
</feature>